<sequence>MEEKKKIAEETKKEKDLDRIRSTRLRISSSLLAPLTHLQRLCSRAHPPQHRHLLPFPPCGRVGSKPCVPEGGVHSEEPQRPQRRGRAWVGDDFIVQHSLTKDEKTKQDLLQVVEAHRRNYPHPH</sequence>
<name>A0A8J4XRF8_CHIOP</name>
<organism evidence="1 2">
    <name type="scientific">Chionoecetes opilio</name>
    <name type="common">Atlantic snow crab</name>
    <name type="synonym">Cancer opilio</name>
    <dbReference type="NCBI Taxonomy" id="41210"/>
    <lineage>
        <taxon>Eukaryota</taxon>
        <taxon>Metazoa</taxon>
        <taxon>Ecdysozoa</taxon>
        <taxon>Arthropoda</taxon>
        <taxon>Crustacea</taxon>
        <taxon>Multicrustacea</taxon>
        <taxon>Malacostraca</taxon>
        <taxon>Eumalacostraca</taxon>
        <taxon>Eucarida</taxon>
        <taxon>Decapoda</taxon>
        <taxon>Pleocyemata</taxon>
        <taxon>Brachyura</taxon>
        <taxon>Eubrachyura</taxon>
        <taxon>Majoidea</taxon>
        <taxon>Majidae</taxon>
        <taxon>Chionoecetes</taxon>
    </lineage>
</organism>
<accession>A0A8J4XRF8</accession>
<comment type="caution">
    <text evidence="1">The sequence shown here is derived from an EMBL/GenBank/DDBJ whole genome shotgun (WGS) entry which is preliminary data.</text>
</comment>
<proteinExistence type="predicted"/>
<dbReference type="Proteomes" id="UP000770661">
    <property type="component" value="Unassembled WGS sequence"/>
</dbReference>
<evidence type="ECO:0000313" key="2">
    <source>
        <dbReference type="Proteomes" id="UP000770661"/>
    </source>
</evidence>
<dbReference type="EMBL" id="JACEEZ010021786">
    <property type="protein sequence ID" value="KAG0713062.1"/>
    <property type="molecule type" value="Genomic_DNA"/>
</dbReference>
<reference evidence="1" key="1">
    <citation type="submission" date="2020-07" db="EMBL/GenBank/DDBJ databases">
        <title>The High-quality genome of the commercially important snow crab, Chionoecetes opilio.</title>
        <authorList>
            <person name="Jeong J.-H."/>
            <person name="Ryu S."/>
        </authorList>
    </citation>
    <scope>NUCLEOTIDE SEQUENCE</scope>
    <source>
        <strain evidence="1">MADBK_172401_WGS</strain>
        <tissue evidence="1">Digestive gland</tissue>
    </source>
</reference>
<gene>
    <name evidence="1" type="ORF">GWK47_017058</name>
</gene>
<keyword evidence="2" id="KW-1185">Reference proteome</keyword>
<evidence type="ECO:0000313" key="1">
    <source>
        <dbReference type="EMBL" id="KAG0713062.1"/>
    </source>
</evidence>
<protein>
    <submittedName>
        <fullName evidence="1">Uncharacterized protein</fullName>
    </submittedName>
</protein>
<dbReference type="AlphaFoldDB" id="A0A8J4XRF8"/>